<protein>
    <submittedName>
        <fullName evidence="5">CTCHY-type domain-containing protein</fullName>
    </submittedName>
</protein>
<dbReference type="PANTHER" id="PTHR47487:SF8">
    <property type="entry name" value="OS08G0270900 PROTEIN"/>
    <property type="match status" value="1"/>
</dbReference>
<keyword evidence="1" id="KW-0863">Zinc-finger</keyword>
<dbReference type="WBParaSite" id="ACRNAN_scaffold6539.g8096.t1">
    <property type="protein sequence ID" value="ACRNAN_scaffold6539.g8096.t1"/>
    <property type="gene ID" value="ACRNAN_scaffold6539.g8096"/>
</dbReference>
<dbReference type="GO" id="GO:0003676">
    <property type="term" value="F:nucleic acid binding"/>
    <property type="evidence" value="ECO:0007669"/>
    <property type="project" value="InterPro"/>
</dbReference>
<organism evidence="4 5">
    <name type="scientific">Acrobeloides nanus</name>
    <dbReference type="NCBI Taxonomy" id="290746"/>
    <lineage>
        <taxon>Eukaryota</taxon>
        <taxon>Metazoa</taxon>
        <taxon>Ecdysozoa</taxon>
        <taxon>Nematoda</taxon>
        <taxon>Chromadorea</taxon>
        <taxon>Rhabditida</taxon>
        <taxon>Tylenchina</taxon>
        <taxon>Cephalobomorpha</taxon>
        <taxon>Cephaloboidea</taxon>
        <taxon>Cephalobidae</taxon>
        <taxon>Acrobeloides</taxon>
    </lineage>
</organism>
<dbReference type="Pfam" id="PF12874">
    <property type="entry name" value="zf-met"/>
    <property type="match status" value="2"/>
</dbReference>
<keyword evidence="4" id="KW-1185">Reference proteome</keyword>
<dbReference type="GO" id="GO:0008270">
    <property type="term" value="F:zinc ion binding"/>
    <property type="evidence" value="ECO:0007669"/>
    <property type="project" value="UniProtKB-KW"/>
</dbReference>
<evidence type="ECO:0000313" key="4">
    <source>
        <dbReference type="Proteomes" id="UP000887540"/>
    </source>
</evidence>
<dbReference type="PROSITE" id="PS51270">
    <property type="entry name" value="ZF_CTCHY"/>
    <property type="match status" value="1"/>
</dbReference>
<sequence>MSLREFPTDEDFFKFEKEWSGEVSYHEEYCEEIYEEKNKSCEINDRLDTASTKEDLENSYKEASKPTNSSVPSSNNDQSIQNLKMMIYSTLGIRGYEGIYASSLAREFQKDWSESLGVSLSKVGYSHIFDLINDFPNDFYVDENDTVEPVIYPVFSDINANLEEVFTNEPKSFYRTDVYEKVPRNVEKYFCELCNATCNDNNQFELHMNGKNHKKKERLQKDADNKYFCELCKVSATDAERLQLHFDGKQHQKKLQQNPLHKCNICNVWMTMEEKMFHVHKESSSNPNKVDSTENKENTVSKKAFSIGVIASEANDRYVIYCPEFTAKPFLMFEDVKDKEELQVGTWLEFGYSSPTDREKHVTNYKKIESKFPTRSFMNTIQMKVDLTIPYDYEPFNYDSKVSAQFIKEAFDFQLLIDPRIHCGRTLKAVVQIGQWQGADMTWRINKIFPPL</sequence>
<dbReference type="SMART" id="SM00451">
    <property type="entry name" value="ZnF_U1"/>
    <property type="match status" value="2"/>
</dbReference>
<dbReference type="Proteomes" id="UP000887540">
    <property type="component" value="Unplaced"/>
</dbReference>
<evidence type="ECO:0000259" key="3">
    <source>
        <dbReference type="PROSITE" id="PS51270"/>
    </source>
</evidence>
<feature type="compositionally biased region" description="Polar residues" evidence="2">
    <location>
        <begin position="65"/>
        <end position="77"/>
    </location>
</feature>
<name>A0A914E959_9BILA</name>
<proteinExistence type="predicted"/>
<reference evidence="5" key="1">
    <citation type="submission" date="2022-11" db="UniProtKB">
        <authorList>
            <consortium name="WormBaseParasite"/>
        </authorList>
    </citation>
    <scope>IDENTIFICATION</scope>
</reference>
<dbReference type="InterPro" id="IPR003604">
    <property type="entry name" value="Matrin/U1-like-C_Znf_C2H2"/>
</dbReference>
<dbReference type="PROSITE" id="PS00028">
    <property type="entry name" value="ZINC_FINGER_C2H2_1"/>
    <property type="match status" value="1"/>
</dbReference>
<dbReference type="InterPro" id="IPR036236">
    <property type="entry name" value="Znf_C2H2_sf"/>
</dbReference>
<feature type="domain" description="CTCHY-type" evidence="3">
    <location>
        <begin position="224"/>
        <end position="288"/>
    </location>
</feature>
<dbReference type="InterPro" id="IPR017921">
    <property type="entry name" value="Znf_CTCHY"/>
</dbReference>
<evidence type="ECO:0000313" key="5">
    <source>
        <dbReference type="WBParaSite" id="ACRNAN_scaffold6539.g8096.t1"/>
    </source>
</evidence>
<dbReference type="SMART" id="SM00355">
    <property type="entry name" value="ZnF_C2H2"/>
    <property type="match status" value="2"/>
</dbReference>
<dbReference type="PANTHER" id="PTHR47487">
    <property type="entry name" value="OS06G0651300 PROTEIN-RELATED"/>
    <property type="match status" value="1"/>
</dbReference>
<keyword evidence="1" id="KW-0862">Zinc</keyword>
<accession>A0A914E959</accession>
<evidence type="ECO:0000256" key="1">
    <source>
        <dbReference type="PROSITE-ProRule" id="PRU00965"/>
    </source>
</evidence>
<dbReference type="Gene3D" id="3.30.160.60">
    <property type="entry name" value="Classic Zinc Finger"/>
    <property type="match status" value="2"/>
</dbReference>
<evidence type="ECO:0000256" key="2">
    <source>
        <dbReference type="SAM" id="MobiDB-lite"/>
    </source>
</evidence>
<feature type="region of interest" description="Disordered" evidence="2">
    <location>
        <begin position="50"/>
        <end position="77"/>
    </location>
</feature>
<dbReference type="InterPro" id="IPR013087">
    <property type="entry name" value="Znf_C2H2_type"/>
</dbReference>
<keyword evidence="1" id="KW-0479">Metal-binding</keyword>
<dbReference type="AlphaFoldDB" id="A0A914E959"/>
<dbReference type="SUPFAM" id="SSF57667">
    <property type="entry name" value="beta-beta-alpha zinc fingers"/>
    <property type="match status" value="2"/>
</dbReference>
<feature type="compositionally biased region" description="Basic and acidic residues" evidence="2">
    <location>
        <begin position="50"/>
        <end position="64"/>
    </location>
</feature>